<evidence type="ECO:0000256" key="2">
    <source>
        <dbReference type="ARBA" id="ARBA00009695"/>
    </source>
</evidence>
<dbReference type="PANTHER" id="PTHR33602">
    <property type="entry name" value="REGULATORY PROTEIN RECX FAMILY PROTEIN"/>
    <property type="match status" value="1"/>
</dbReference>
<proteinExistence type="inferred from homology"/>
<dbReference type="OrthoDB" id="1523826at2"/>
<name>A0A4R2GNU5_9BACT</name>
<dbReference type="PANTHER" id="PTHR33602:SF1">
    <property type="entry name" value="REGULATORY PROTEIN RECX FAMILY PROTEIN"/>
    <property type="match status" value="1"/>
</dbReference>
<keyword evidence="7" id="KW-1185">Reference proteome</keyword>
<dbReference type="Proteomes" id="UP000295221">
    <property type="component" value="Unassembled WGS sequence"/>
</dbReference>
<organism evidence="6 7">
    <name type="scientific">Natronoflexus pectinivorans</name>
    <dbReference type="NCBI Taxonomy" id="682526"/>
    <lineage>
        <taxon>Bacteria</taxon>
        <taxon>Pseudomonadati</taxon>
        <taxon>Bacteroidota</taxon>
        <taxon>Bacteroidia</taxon>
        <taxon>Marinilabiliales</taxon>
        <taxon>Marinilabiliaceae</taxon>
        <taxon>Natronoflexus</taxon>
    </lineage>
</organism>
<dbReference type="GO" id="GO:0005737">
    <property type="term" value="C:cytoplasm"/>
    <property type="evidence" value="ECO:0007669"/>
    <property type="project" value="UniProtKB-SubCell"/>
</dbReference>
<sequence length="152" mass="17906">MDKKEAFNKATAICARQEKCVSDIEKKLEQWGVEDVSGVIERLVAEKYIDERRFAGFFVRDKFRFNQWGRKKIQWHLLQKKLPRDIIGEAMDSINDEEYREVLYSLLASKRRQINQSDPFKVKNSLLRFAGSRGFEYDYIINCLDSLSDDGL</sequence>
<keyword evidence="4" id="KW-0963">Cytoplasm</keyword>
<evidence type="ECO:0000313" key="7">
    <source>
        <dbReference type="Proteomes" id="UP000295221"/>
    </source>
</evidence>
<reference evidence="6 7" key="1">
    <citation type="submission" date="2019-03" db="EMBL/GenBank/DDBJ databases">
        <title>Genomic Encyclopedia of Type Strains, Phase IV (KMG-IV): sequencing the most valuable type-strain genomes for metagenomic binning, comparative biology and taxonomic classification.</title>
        <authorList>
            <person name="Goeker M."/>
        </authorList>
    </citation>
    <scope>NUCLEOTIDE SEQUENCE [LARGE SCALE GENOMIC DNA]</scope>
    <source>
        <strain evidence="6 7">DSM 24179</strain>
    </source>
</reference>
<protein>
    <recommendedName>
        <fullName evidence="3">Regulatory protein RecX</fullName>
    </recommendedName>
</protein>
<dbReference type="Gene3D" id="1.10.10.10">
    <property type="entry name" value="Winged helix-like DNA-binding domain superfamily/Winged helix DNA-binding domain"/>
    <property type="match status" value="1"/>
</dbReference>
<dbReference type="InterPro" id="IPR036388">
    <property type="entry name" value="WH-like_DNA-bd_sf"/>
</dbReference>
<evidence type="ECO:0000259" key="5">
    <source>
        <dbReference type="Pfam" id="PF02631"/>
    </source>
</evidence>
<dbReference type="EMBL" id="SLWK01000001">
    <property type="protein sequence ID" value="TCO10760.1"/>
    <property type="molecule type" value="Genomic_DNA"/>
</dbReference>
<dbReference type="InterPro" id="IPR003783">
    <property type="entry name" value="Regulatory_RecX"/>
</dbReference>
<dbReference type="GO" id="GO:0006282">
    <property type="term" value="P:regulation of DNA repair"/>
    <property type="evidence" value="ECO:0007669"/>
    <property type="project" value="InterPro"/>
</dbReference>
<dbReference type="InterPro" id="IPR053924">
    <property type="entry name" value="RecX_HTH_2nd"/>
</dbReference>
<dbReference type="RefSeq" id="WP_132431506.1">
    <property type="nucleotide sequence ID" value="NZ_SLWK01000001.1"/>
</dbReference>
<comment type="similarity">
    <text evidence="2">Belongs to the RecX family.</text>
</comment>
<feature type="domain" description="RecX second three-helical" evidence="5">
    <location>
        <begin position="50"/>
        <end position="91"/>
    </location>
</feature>
<evidence type="ECO:0000256" key="3">
    <source>
        <dbReference type="ARBA" id="ARBA00018111"/>
    </source>
</evidence>
<gene>
    <name evidence="6" type="ORF">EV194_101392</name>
</gene>
<comment type="caution">
    <text evidence="6">The sequence shown here is derived from an EMBL/GenBank/DDBJ whole genome shotgun (WGS) entry which is preliminary data.</text>
</comment>
<dbReference type="Pfam" id="PF02631">
    <property type="entry name" value="RecX_HTH2"/>
    <property type="match status" value="1"/>
</dbReference>
<evidence type="ECO:0000313" key="6">
    <source>
        <dbReference type="EMBL" id="TCO10760.1"/>
    </source>
</evidence>
<comment type="subcellular location">
    <subcellularLocation>
        <location evidence="1">Cytoplasm</location>
    </subcellularLocation>
</comment>
<accession>A0A4R2GNU5</accession>
<evidence type="ECO:0000256" key="4">
    <source>
        <dbReference type="ARBA" id="ARBA00022490"/>
    </source>
</evidence>
<evidence type="ECO:0000256" key="1">
    <source>
        <dbReference type="ARBA" id="ARBA00004496"/>
    </source>
</evidence>
<dbReference type="AlphaFoldDB" id="A0A4R2GNU5"/>